<evidence type="ECO:0000313" key="3">
    <source>
        <dbReference type="Proteomes" id="UP001469553"/>
    </source>
</evidence>
<keyword evidence="3" id="KW-1185">Reference proteome</keyword>
<dbReference type="EMBL" id="JAHRIP010065850">
    <property type="protein sequence ID" value="MEQ2305691.1"/>
    <property type="molecule type" value="Genomic_DNA"/>
</dbReference>
<feature type="signal peptide" evidence="1">
    <location>
        <begin position="1"/>
        <end position="20"/>
    </location>
</feature>
<name>A0ABV0ZI86_9TELE</name>
<reference evidence="2 3" key="1">
    <citation type="submission" date="2021-06" db="EMBL/GenBank/DDBJ databases">
        <authorList>
            <person name="Palmer J.M."/>
        </authorList>
    </citation>
    <scope>NUCLEOTIDE SEQUENCE [LARGE SCALE GENOMIC DNA]</scope>
    <source>
        <strain evidence="2 3">AS_MEX2019</strain>
        <tissue evidence="2">Muscle</tissue>
    </source>
</reference>
<evidence type="ECO:0000313" key="2">
    <source>
        <dbReference type="EMBL" id="MEQ2305691.1"/>
    </source>
</evidence>
<comment type="caution">
    <text evidence="2">The sequence shown here is derived from an EMBL/GenBank/DDBJ whole genome shotgun (WGS) entry which is preliminary data.</text>
</comment>
<accession>A0ABV0ZI86</accession>
<evidence type="ECO:0000256" key="1">
    <source>
        <dbReference type="SAM" id="SignalP"/>
    </source>
</evidence>
<dbReference type="Proteomes" id="UP001469553">
    <property type="component" value="Unassembled WGS sequence"/>
</dbReference>
<keyword evidence="1" id="KW-0732">Signal</keyword>
<proteinExistence type="predicted"/>
<feature type="chain" id="PRO_5045453399" evidence="1">
    <location>
        <begin position="21"/>
        <end position="100"/>
    </location>
</feature>
<organism evidence="2 3">
    <name type="scientific">Ameca splendens</name>
    <dbReference type="NCBI Taxonomy" id="208324"/>
    <lineage>
        <taxon>Eukaryota</taxon>
        <taxon>Metazoa</taxon>
        <taxon>Chordata</taxon>
        <taxon>Craniata</taxon>
        <taxon>Vertebrata</taxon>
        <taxon>Euteleostomi</taxon>
        <taxon>Actinopterygii</taxon>
        <taxon>Neopterygii</taxon>
        <taxon>Teleostei</taxon>
        <taxon>Neoteleostei</taxon>
        <taxon>Acanthomorphata</taxon>
        <taxon>Ovalentaria</taxon>
        <taxon>Atherinomorphae</taxon>
        <taxon>Cyprinodontiformes</taxon>
        <taxon>Goodeidae</taxon>
        <taxon>Ameca</taxon>
    </lineage>
</organism>
<sequence>MFCLLHAFASLLQLPGTCEPKEGTNLSSGSPACKTPACPPSNFTYTTCKETQRNNHHLNTTSPVKLSLCGVTHLSLETPILRNISLHGACLYSSACMTLS</sequence>
<gene>
    <name evidence="2" type="ORF">AMECASPLE_000588</name>
</gene>
<protein>
    <submittedName>
        <fullName evidence="2">Uncharacterized protein</fullName>
    </submittedName>
</protein>